<dbReference type="RefSeq" id="WP_181389341.1">
    <property type="nucleotide sequence ID" value="NZ_OMOJ01000001.1"/>
</dbReference>
<evidence type="ECO:0000313" key="1">
    <source>
        <dbReference type="EMBL" id="SPF77739.1"/>
    </source>
</evidence>
<dbReference type="EMBL" id="OMOJ01000001">
    <property type="protein sequence ID" value="SPF77739.1"/>
    <property type="molecule type" value="Genomic_DNA"/>
</dbReference>
<proteinExistence type="predicted"/>
<keyword evidence="2" id="KW-1185">Reference proteome</keyword>
<gene>
    <name evidence="1" type="ORF">PRI8871_00324</name>
</gene>
<dbReference type="Pfam" id="PF13704">
    <property type="entry name" value="Glyco_tranf_2_4"/>
    <property type="match status" value="1"/>
</dbReference>
<evidence type="ECO:0008006" key="3">
    <source>
        <dbReference type="Google" id="ProtNLM"/>
    </source>
</evidence>
<accession>A0A2R8APE3</accession>
<dbReference type="AlphaFoldDB" id="A0A2R8APE3"/>
<name>A0A2R8APE3_9RHOB</name>
<dbReference type="Proteomes" id="UP000244904">
    <property type="component" value="Unassembled WGS sequence"/>
</dbReference>
<sequence>MLTVAAILKEDIATTLRFAAWYLEQGADRIQLFLDDPEDPSIPILQSHPKIDIVPCTDAFWASLRLTRDVRFTKRQNTALTWAYRRAAPGGWLFNVDADELVYFERGTLADLAAQAGPDVPSVRILPAEVVQAPGDALHFRLPMKRWQRLKVYGEGGNVLVRRSGLVGHNVGKSLIRTGLGPLTLRQHWAQTDDGQQIDAQELGPRDGAYLLHMYDRGYASWRAKLDWRLASSGFRPPVVDKIAALRAGPDPEAGIRALYESAHVFGPDRLEQLAQARAHYSVALDLDAPIARHFPSA</sequence>
<protein>
    <recommendedName>
        <fullName evidence="3">Glycosyl transferase family 2</fullName>
    </recommendedName>
</protein>
<reference evidence="2" key="1">
    <citation type="submission" date="2018-03" db="EMBL/GenBank/DDBJ databases">
        <authorList>
            <person name="Rodrigo-Torres L."/>
            <person name="Arahal R. D."/>
            <person name="Lucena T."/>
        </authorList>
    </citation>
    <scope>NUCLEOTIDE SEQUENCE [LARGE SCALE GENOMIC DNA]</scope>
    <source>
        <strain evidence="2">CECT 8871</strain>
    </source>
</reference>
<evidence type="ECO:0000313" key="2">
    <source>
        <dbReference type="Proteomes" id="UP000244904"/>
    </source>
</evidence>
<organism evidence="1 2">
    <name type="scientific">Pseudoprimorskyibacter insulae</name>
    <dbReference type="NCBI Taxonomy" id="1695997"/>
    <lineage>
        <taxon>Bacteria</taxon>
        <taxon>Pseudomonadati</taxon>
        <taxon>Pseudomonadota</taxon>
        <taxon>Alphaproteobacteria</taxon>
        <taxon>Rhodobacterales</taxon>
        <taxon>Paracoccaceae</taxon>
        <taxon>Pseudoprimorskyibacter</taxon>
    </lineage>
</organism>